<evidence type="ECO:0000313" key="2">
    <source>
        <dbReference type="Proteomes" id="UP000056750"/>
    </source>
</evidence>
<geneLocation type="plasmid" evidence="1 2">
    <name>pASTE61-200</name>
</geneLocation>
<dbReference type="RefSeq" id="WP_061093649.1">
    <property type="nucleotide sequence ID" value="NZ_CP013927.1"/>
</dbReference>
<keyword evidence="2" id="KW-1185">Reference proteome</keyword>
<dbReference type="EMBL" id="CP013927">
    <property type="protein sequence ID" value="AMJ76608.1"/>
    <property type="molecule type" value="Genomic_DNA"/>
</dbReference>
<organism evidence="1 2">
    <name type="scientific">Alteromonas stellipolaris</name>
    <dbReference type="NCBI Taxonomy" id="233316"/>
    <lineage>
        <taxon>Bacteria</taxon>
        <taxon>Pseudomonadati</taxon>
        <taxon>Pseudomonadota</taxon>
        <taxon>Gammaproteobacteria</taxon>
        <taxon>Alteromonadales</taxon>
        <taxon>Alteromonadaceae</taxon>
        <taxon>Alteromonas/Salinimonas group</taxon>
        <taxon>Alteromonas</taxon>
    </lineage>
</organism>
<proteinExistence type="predicted"/>
<protein>
    <submittedName>
        <fullName evidence="1">Uncharacterized protein</fullName>
    </submittedName>
</protein>
<keyword evidence="1" id="KW-0614">Plasmid</keyword>
<dbReference type="Proteomes" id="UP000056750">
    <property type="component" value="Plasmid pASTE61-200"/>
</dbReference>
<sequence>MSKLTKYLEPVSQPLLPSRANITLVLHEPRSDLGLTFAMASLPFIMKEMPQVKGTGCVIPNIGYVLNDGLTQFERIEALLVEDLGIAHNVTHIEMIALNGEETAFVVTFNINVALPARTAKLAA</sequence>
<gene>
    <name evidence="1" type="ORF">AVL57_00230</name>
</gene>
<reference evidence="1 2" key="1">
    <citation type="submission" date="2015-12" db="EMBL/GenBank/DDBJ databases">
        <title>Intraspecies pangenome expansion in the marine bacterium Alteromonas.</title>
        <authorList>
            <person name="Lopez-Perez M."/>
            <person name="Rodriguez-Valera F."/>
        </authorList>
    </citation>
    <scope>NUCLEOTIDE SEQUENCE [LARGE SCALE GENOMIC DNA]</scope>
    <source>
        <strain evidence="1 2">LMG 21861</strain>
        <plasmid evidence="1 2">pASTE61-200</plasmid>
    </source>
</reference>
<accession>A0ABM5YPR1</accession>
<evidence type="ECO:0000313" key="1">
    <source>
        <dbReference type="EMBL" id="AMJ76608.1"/>
    </source>
</evidence>
<name>A0ABM5YPR1_9ALTE</name>